<evidence type="ECO:0000256" key="5">
    <source>
        <dbReference type="RuleBase" id="RU003796"/>
    </source>
</evidence>
<comment type="similarity">
    <text evidence="1 5">Belongs to the E2F/DP family.</text>
</comment>
<keyword evidence="2 5" id="KW-0805">Transcription regulation</keyword>
<dbReference type="PANTHER" id="PTHR12081:SF50">
    <property type="entry name" value="TRANSCRIPTION FACTOR E2F2"/>
    <property type="match status" value="1"/>
</dbReference>
<comment type="caution">
    <text evidence="8">The sequence shown here is derived from an EMBL/GenBank/DDBJ whole genome shotgun (WGS) entry which is preliminary data.</text>
</comment>
<dbReference type="SMART" id="SM01372">
    <property type="entry name" value="E2F_TDP"/>
    <property type="match status" value="1"/>
</dbReference>
<gene>
    <name evidence="8" type="ORF">E2I00_010155</name>
</gene>
<dbReference type="InterPro" id="IPR003316">
    <property type="entry name" value="E2F_WHTH_DNA-bd_dom"/>
</dbReference>
<evidence type="ECO:0000259" key="7">
    <source>
        <dbReference type="SMART" id="SM01372"/>
    </source>
</evidence>
<evidence type="ECO:0000256" key="2">
    <source>
        <dbReference type="ARBA" id="ARBA00023015"/>
    </source>
</evidence>
<evidence type="ECO:0000256" key="3">
    <source>
        <dbReference type="ARBA" id="ARBA00023125"/>
    </source>
</evidence>
<dbReference type="SUPFAM" id="SSF144074">
    <property type="entry name" value="E2F-DP heterodimerization region"/>
    <property type="match status" value="1"/>
</dbReference>
<dbReference type="InterPro" id="IPR036390">
    <property type="entry name" value="WH_DNA-bd_sf"/>
</dbReference>
<dbReference type="InterPro" id="IPR015633">
    <property type="entry name" value="E2F"/>
</dbReference>
<dbReference type="OrthoDB" id="1743261at2759"/>
<reference evidence="8 9" key="1">
    <citation type="journal article" date="2019" name="PLoS ONE">
        <title>Genomic analyses reveal an absence of contemporary introgressive admixture between fin whales and blue whales, despite known hybrids.</title>
        <authorList>
            <person name="Westbury M.V."/>
            <person name="Petersen B."/>
            <person name="Lorenzen E.D."/>
        </authorList>
    </citation>
    <scope>NUCLEOTIDE SEQUENCE [LARGE SCALE GENOMIC DNA]</scope>
    <source>
        <strain evidence="8">FinWhale-01</strain>
    </source>
</reference>
<name>A0A6A1Q4Y9_BALPH</name>
<keyword evidence="3 5" id="KW-0238">DNA-binding</keyword>
<dbReference type="InterPro" id="IPR032198">
    <property type="entry name" value="E2F_CC-MB"/>
</dbReference>
<feature type="region of interest" description="Disordered" evidence="6">
    <location>
        <begin position="227"/>
        <end position="265"/>
    </location>
</feature>
<feature type="domain" description="E2F/DP family winged-helix DNA-binding" evidence="7">
    <location>
        <begin position="113"/>
        <end position="178"/>
    </location>
</feature>
<proteinExistence type="inferred from homology"/>
<dbReference type="Pfam" id="PF16421">
    <property type="entry name" value="E2F_CC-MB"/>
    <property type="match status" value="1"/>
</dbReference>
<dbReference type="AlphaFoldDB" id="A0A6A1Q4Y9"/>
<keyword evidence="4 5" id="KW-0804">Transcription</keyword>
<comment type="subcellular location">
    <subcellularLocation>
        <location evidence="5">Nucleus</location>
    </subcellularLocation>
</comment>
<dbReference type="InterPro" id="IPR037241">
    <property type="entry name" value="E2F-DP_heterodim"/>
</dbReference>
<protein>
    <recommendedName>
        <fullName evidence="7">E2F/DP family winged-helix DNA-binding domain-containing protein</fullName>
    </recommendedName>
</protein>
<dbReference type="GO" id="GO:0000978">
    <property type="term" value="F:RNA polymerase II cis-regulatory region sequence-specific DNA binding"/>
    <property type="evidence" value="ECO:0007669"/>
    <property type="project" value="InterPro"/>
</dbReference>
<sequence>TCEEGGILQSFSFSFHLSVFSKFPLRTREENEHFNEQQYKAVIKEPCIKTQTGFGSLKRLGLGRWECCAKRKLDLEGIGRPVVPEFRTPKRKCIRVDGLPSPKTPKSPGEKTRYDTSLGLLTKKFIYLLSESEDGVLDLNWAAEVLDVQKRRIYDITNVLEGIQLIRKKAKNNIQWAGSFNFDQTVTSLDSPAPTLAYVTYQDIRAVGNFKEQTVIAVKAPPQTRLEVPDRSEVRGEAFSGEQGEPADISEEHAGPHRSLPVPRRGLTRGFRAPASGMTLVDLSPAPALTSQQVLPPLPPSLVPLEATDSMLEPSHPLLQQTEDQLLSPTPPCGSPLISFSPPLDQDDYLWGLDGGEGISDLFDTYDLGDLLIN</sequence>
<dbReference type="Pfam" id="PF02319">
    <property type="entry name" value="WHD_E2F_TDP"/>
    <property type="match status" value="1"/>
</dbReference>
<dbReference type="GO" id="GO:0046983">
    <property type="term" value="F:protein dimerization activity"/>
    <property type="evidence" value="ECO:0007669"/>
    <property type="project" value="InterPro"/>
</dbReference>
<dbReference type="SUPFAM" id="SSF46785">
    <property type="entry name" value="Winged helix' DNA-binding domain"/>
    <property type="match status" value="1"/>
</dbReference>
<dbReference type="PANTHER" id="PTHR12081">
    <property type="entry name" value="TRANSCRIPTION FACTOR E2F"/>
    <property type="match status" value="1"/>
</dbReference>
<evidence type="ECO:0000313" key="9">
    <source>
        <dbReference type="Proteomes" id="UP000437017"/>
    </source>
</evidence>
<dbReference type="FunFam" id="1.10.10.10:FF:000008">
    <property type="entry name" value="E2F transcription factor 1"/>
    <property type="match status" value="1"/>
</dbReference>
<evidence type="ECO:0000313" key="8">
    <source>
        <dbReference type="EMBL" id="KAB0402710.1"/>
    </source>
</evidence>
<dbReference type="GO" id="GO:0000981">
    <property type="term" value="F:DNA-binding transcription factor activity, RNA polymerase II-specific"/>
    <property type="evidence" value="ECO:0007669"/>
    <property type="project" value="TreeGrafter"/>
</dbReference>
<evidence type="ECO:0000256" key="4">
    <source>
        <dbReference type="ARBA" id="ARBA00023163"/>
    </source>
</evidence>
<dbReference type="Proteomes" id="UP000437017">
    <property type="component" value="Unassembled WGS sequence"/>
</dbReference>
<dbReference type="InterPro" id="IPR036388">
    <property type="entry name" value="WH-like_DNA-bd_sf"/>
</dbReference>
<feature type="non-terminal residue" evidence="8">
    <location>
        <position position="1"/>
    </location>
</feature>
<organism evidence="8 9">
    <name type="scientific">Balaenoptera physalus</name>
    <name type="common">Fin whale</name>
    <name type="synonym">Balaena physalus</name>
    <dbReference type="NCBI Taxonomy" id="9770"/>
    <lineage>
        <taxon>Eukaryota</taxon>
        <taxon>Metazoa</taxon>
        <taxon>Chordata</taxon>
        <taxon>Craniata</taxon>
        <taxon>Vertebrata</taxon>
        <taxon>Euteleostomi</taxon>
        <taxon>Mammalia</taxon>
        <taxon>Eutheria</taxon>
        <taxon>Laurasiatheria</taxon>
        <taxon>Artiodactyla</taxon>
        <taxon>Whippomorpha</taxon>
        <taxon>Cetacea</taxon>
        <taxon>Mysticeti</taxon>
        <taxon>Balaenopteridae</taxon>
        <taxon>Balaenoptera</taxon>
    </lineage>
</organism>
<feature type="compositionally biased region" description="Basic and acidic residues" evidence="6">
    <location>
        <begin position="227"/>
        <end position="236"/>
    </location>
</feature>
<dbReference type="EMBL" id="SGJD01000960">
    <property type="protein sequence ID" value="KAB0402710.1"/>
    <property type="molecule type" value="Genomic_DNA"/>
</dbReference>
<evidence type="ECO:0000256" key="6">
    <source>
        <dbReference type="SAM" id="MobiDB-lite"/>
    </source>
</evidence>
<dbReference type="GO" id="GO:0090575">
    <property type="term" value="C:RNA polymerase II transcription regulator complex"/>
    <property type="evidence" value="ECO:0007669"/>
    <property type="project" value="TreeGrafter"/>
</dbReference>
<dbReference type="Gene3D" id="1.10.10.10">
    <property type="entry name" value="Winged helix-like DNA-binding domain superfamily/Winged helix DNA-binding domain"/>
    <property type="match status" value="1"/>
</dbReference>
<evidence type="ECO:0000256" key="1">
    <source>
        <dbReference type="ARBA" id="ARBA00010940"/>
    </source>
</evidence>
<keyword evidence="9" id="KW-1185">Reference proteome</keyword>
<accession>A0A6A1Q4Y9</accession>
<keyword evidence="5" id="KW-0539">Nucleus</keyword>